<dbReference type="OrthoDB" id="8062037at2759"/>
<keyword evidence="1" id="KW-1133">Transmembrane helix</keyword>
<dbReference type="AlphaFoldDB" id="A0A8X7VXV0"/>
<keyword evidence="1" id="KW-0472">Membrane</keyword>
<proteinExistence type="predicted"/>
<organism evidence="2 3">
    <name type="scientific">Brassica carinata</name>
    <name type="common">Ethiopian mustard</name>
    <name type="synonym">Abyssinian cabbage</name>
    <dbReference type="NCBI Taxonomy" id="52824"/>
    <lineage>
        <taxon>Eukaryota</taxon>
        <taxon>Viridiplantae</taxon>
        <taxon>Streptophyta</taxon>
        <taxon>Embryophyta</taxon>
        <taxon>Tracheophyta</taxon>
        <taxon>Spermatophyta</taxon>
        <taxon>Magnoliopsida</taxon>
        <taxon>eudicotyledons</taxon>
        <taxon>Gunneridae</taxon>
        <taxon>Pentapetalae</taxon>
        <taxon>rosids</taxon>
        <taxon>malvids</taxon>
        <taxon>Brassicales</taxon>
        <taxon>Brassicaceae</taxon>
        <taxon>Brassiceae</taxon>
        <taxon>Brassica</taxon>
    </lineage>
</organism>
<reference evidence="2 3" key="1">
    <citation type="submission" date="2020-02" db="EMBL/GenBank/DDBJ databases">
        <authorList>
            <person name="Ma Q."/>
            <person name="Huang Y."/>
            <person name="Song X."/>
            <person name="Pei D."/>
        </authorList>
    </citation>
    <scope>NUCLEOTIDE SEQUENCE [LARGE SCALE GENOMIC DNA]</scope>
    <source>
        <strain evidence="2">Sxm20200214</strain>
        <tissue evidence="2">Leaf</tissue>
    </source>
</reference>
<dbReference type="Proteomes" id="UP000886595">
    <property type="component" value="Unassembled WGS sequence"/>
</dbReference>
<gene>
    <name evidence="2" type="ORF">Bca52824_012008</name>
</gene>
<evidence type="ECO:0000256" key="1">
    <source>
        <dbReference type="SAM" id="Phobius"/>
    </source>
</evidence>
<dbReference type="EMBL" id="JAAMPC010000003">
    <property type="protein sequence ID" value="KAG2318795.1"/>
    <property type="molecule type" value="Genomic_DNA"/>
</dbReference>
<feature type="transmembrane region" description="Helical" evidence="1">
    <location>
        <begin position="149"/>
        <end position="170"/>
    </location>
</feature>
<evidence type="ECO:0000313" key="2">
    <source>
        <dbReference type="EMBL" id="KAG2318795.1"/>
    </source>
</evidence>
<evidence type="ECO:0000313" key="3">
    <source>
        <dbReference type="Proteomes" id="UP000886595"/>
    </source>
</evidence>
<protein>
    <submittedName>
        <fullName evidence="2">Uncharacterized protein</fullName>
    </submittedName>
</protein>
<keyword evidence="1" id="KW-0812">Transmembrane</keyword>
<accession>A0A8X7VXV0</accession>
<name>A0A8X7VXV0_BRACI</name>
<keyword evidence="3" id="KW-1185">Reference proteome</keyword>
<comment type="caution">
    <text evidence="2">The sequence shown here is derived from an EMBL/GenBank/DDBJ whole genome shotgun (WGS) entry which is preliminary data.</text>
</comment>
<sequence>MALEQEAEAEAEAGRETSSVSTRFIRNRDLYLFLPSLLGFSDGNDNVASWRERIILVNPFTQGMIVLEESSGLNPLLRDLLEPREEGHPPASRASIDAMRVVDVDGWGGECVICLEERKEEDTAKEMPCTRCLLREMRLRRKEAMGERFGLCLVEILLVMMVETVMVTLLDLVAHDVFFIPRIKV</sequence>